<dbReference type="Gene3D" id="3.40.50.880">
    <property type="match status" value="1"/>
</dbReference>
<dbReference type="PANTHER" id="PTHR36848">
    <property type="entry name" value="DNA-BINDING PROTEIN (PUTATIVE SECRETED PROTEIN)-RELATED"/>
    <property type="match status" value="1"/>
</dbReference>
<evidence type="ECO:0000313" key="2">
    <source>
        <dbReference type="EMBL" id="CAG8960444.1"/>
    </source>
</evidence>
<organism evidence="2 3">
    <name type="scientific">Hymenoscyphus fraxineus</name>
    <dbReference type="NCBI Taxonomy" id="746836"/>
    <lineage>
        <taxon>Eukaryota</taxon>
        <taxon>Fungi</taxon>
        <taxon>Dikarya</taxon>
        <taxon>Ascomycota</taxon>
        <taxon>Pezizomycotina</taxon>
        <taxon>Leotiomycetes</taxon>
        <taxon>Helotiales</taxon>
        <taxon>Helotiaceae</taxon>
        <taxon>Hymenoscyphus</taxon>
    </lineage>
</organism>
<comment type="caution">
    <text evidence="2">The sequence shown here is derived from an EMBL/GenBank/DDBJ whole genome shotgun (WGS) entry which is preliminary data.</text>
</comment>
<sequence length="1114" mass="124390">MDYISSISSTATQAMQGKSKMASQHKPANPLSYPQSERPFSSELFKSPTSEYRGCPLWSWNTKLDKDQLLRQIDNFEAMGLGGFHIHVRIGLDTEYLGDEFMELVKACVDYAESKNMLACLYDEDRWPSGAAGGLVTKKHPEHKGKHLLFTPHLYGTVPLGGERSPSSARACRSENGHLIATYDITLDENGCLKSSKLLKKGESGVNIWYLYEETNPGSAWFNDQTYVDTLSTKAMAKFIEMTHEVYKSKVGDRFGTVVPCIFTDEPQFAIKTTLSNPRAGEDVFLPWTTDLAETLKKRYSTNIIEDLPQLVWNLPEGKPSVSRYNFHDHVCERFVSSFMDQIAQWCKKNGLMLNGHMMEEPTLYSQTSAIGEAMRCYRSMEMPGMDLLCDWTEYNTAKQVSSVARQNGLRGAMCEIYGVTHWTFTFQDHKGCGDWQAALGITFRVHHLTWLSMAGEGKRDYPASIGYQSPWFKEYSYIENHFARVGVALTRGKAVTRIAVVHPIESYWLAWGPNGAGNERDERERAFGDLTHWLLHGLLDFDFIAESLLPEQVSGSNSSGKKLHVGACEYDVVIVPNLRTIRSTTLKVLQAFSKAGGKVIIAGSAPELVDAKVPETCPSLGNIQNVFWSRDSILSSLEPWREIRIVNDQGVPADNLLHQIRQDGDIRFVFVCNRARNIPAQTVIKLKGEWAVETMDTLTGVESKLLSHVSDGWTILPYKFEGCASLLIRLSPTSTSGLGFENLTITTPSNGTKIPEIFSPLQIATHATETLDVKLESLDLSEPNVLLLDYAEFKLDDGEWSGLEEVLRIDNIIRSRLNIPPKGGAWRQPWTISEEDRAPKAHVSLRFTFQSAFEISDSTALALEGAKTTKVTINDYNLHLSEKENPYWVDESITALKIPINTIKKGSNTVILEFSFGILTNIERIYLLGSFAVDLNGRNTSLRPLYPGSLSWGNIAEQGFPFYVGNVTYHCSYSAPSRSNATLKVSNFSSPVVTVHATDTNTKIGTIALQPRTLSLGDISPGTHHISITAFGNRYNSFGHIHLPEYLNLCGPDLWRTGGDWWTDDYSLRAIGVIDCPSIETSELAIEQPPIAKAQGGDEEWVLIKKSDRIPRS</sequence>
<keyword evidence="3" id="KW-1185">Reference proteome</keyword>
<feature type="region of interest" description="Disordered" evidence="1">
    <location>
        <begin position="15"/>
        <end position="37"/>
    </location>
</feature>
<evidence type="ECO:0000256" key="1">
    <source>
        <dbReference type="SAM" id="MobiDB-lite"/>
    </source>
</evidence>
<proteinExistence type="predicted"/>
<reference evidence="2" key="1">
    <citation type="submission" date="2021-07" db="EMBL/GenBank/DDBJ databases">
        <authorList>
            <person name="Durling M."/>
        </authorList>
    </citation>
    <scope>NUCLEOTIDE SEQUENCE</scope>
</reference>
<dbReference type="AlphaFoldDB" id="A0A9N9L7C7"/>
<accession>A0A9N9L7C7</accession>
<evidence type="ECO:0000313" key="3">
    <source>
        <dbReference type="Proteomes" id="UP000696280"/>
    </source>
</evidence>
<dbReference type="CDD" id="cd03143">
    <property type="entry name" value="A4_beta-galactosidase_middle_domain"/>
    <property type="match status" value="1"/>
</dbReference>
<protein>
    <recommendedName>
        <fullName evidence="4">Glycoside hydrolase family 2 protein</fullName>
    </recommendedName>
</protein>
<dbReference type="InterPro" id="IPR053161">
    <property type="entry name" value="Ulvan_degrading_GH"/>
</dbReference>
<dbReference type="InterPro" id="IPR029062">
    <property type="entry name" value="Class_I_gatase-like"/>
</dbReference>
<dbReference type="OrthoDB" id="2579248at2759"/>
<evidence type="ECO:0008006" key="4">
    <source>
        <dbReference type="Google" id="ProtNLM"/>
    </source>
</evidence>
<dbReference type="Proteomes" id="UP000696280">
    <property type="component" value="Unassembled WGS sequence"/>
</dbReference>
<name>A0A9N9L7C7_9HELO</name>
<dbReference type="EMBL" id="CAJVRL010000099">
    <property type="protein sequence ID" value="CAG8960444.1"/>
    <property type="molecule type" value="Genomic_DNA"/>
</dbReference>
<dbReference type="PANTHER" id="PTHR36848:SF2">
    <property type="entry name" value="SECRETED PROTEIN"/>
    <property type="match status" value="1"/>
</dbReference>
<gene>
    <name evidence="2" type="ORF">HYFRA_00008163</name>
</gene>